<protein>
    <submittedName>
        <fullName evidence="2">Uncharacterized protein</fullName>
    </submittedName>
</protein>
<name>A0A914QT06_9BILA</name>
<proteinExistence type="predicted"/>
<dbReference type="Gene3D" id="3.80.10.10">
    <property type="entry name" value="Ribonuclease Inhibitor"/>
    <property type="match status" value="1"/>
</dbReference>
<dbReference type="PROSITE" id="PS51450">
    <property type="entry name" value="LRR"/>
    <property type="match status" value="1"/>
</dbReference>
<keyword evidence="1" id="KW-1185">Reference proteome</keyword>
<dbReference type="InterPro" id="IPR001611">
    <property type="entry name" value="Leu-rich_rpt"/>
</dbReference>
<dbReference type="InterPro" id="IPR032675">
    <property type="entry name" value="LRR_dom_sf"/>
</dbReference>
<sequence>MDDELIHRLLLLFYRIVEFNLTNNLLKNISIPSNYSSLEILYLQNNDIITCDNLRSLVTLPKLKYLNIINCNISKITVTESLFSALEKLVASENRFLHWNDIMDLNKLQNLKQLVLQVCLPVSKGMDPREIMVVKFPNIIEIDRLDIIPFKDRRTPDGISRSDCEYDFMTKISTINSIPPYFMADKRFIIILNLKFLQQWKQT</sequence>
<reference evidence="2" key="1">
    <citation type="submission" date="2022-11" db="UniProtKB">
        <authorList>
            <consortium name="WormBaseParasite"/>
        </authorList>
    </citation>
    <scope>IDENTIFICATION</scope>
</reference>
<dbReference type="Proteomes" id="UP000887578">
    <property type="component" value="Unplaced"/>
</dbReference>
<accession>A0A914QT06</accession>
<dbReference type="WBParaSite" id="PDA_v2.g6671.t1">
    <property type="protein sequence ID" value="PDA_v2.g6671.t1"/>
    <property type="gene ID" value="PDA_v2.g6671"/>
</dbReference>
<dbReference type="SUPFAM" id="SSF52075">
    <property type="entry name" value="Outer arm dynein light chain 1"/>
    <property type="match status" value="1"/>
</dbReference>
<evidence type="ECO:0000313" key="1">
    <source>
        <dbReference type="Proteomes" id="UP000887578"/>
    </source>
</evidence>
<organism evidence="1 2">
    <name type="scientific">Panagrolaimus davidi</name>
    <dbReference type="NCBI Taxonomy" id="227884"/>
    <lineage>
        <taxon>Eukaryota</taxon>
        <taxon>Metazoa</taxon>
        <taxon>Ecdysozoa</taxon>
        <taxon>Nematoda</taxon>
        <taxon>Chromadorea</taxon>
        <taxon>Rhabditida</taxon>
        <taxon>Tylenchina</taxon>
        <taxon>Panagrolaimomorpha</taxon>
        <taxon>Panagrolaimoidea</taxon>
        <taxon>Panagrolaimidae</taxon>
        <taxon>Panagrolaimus</taxon>
    </lineage>
</organism>
<dbReference type="AlphaFoldDB" id="A0A914QT06"/>
<evidence type="ECO:0000313" key="2">
    <source>
        <dbReference type="WBParaSite" id="PDA_v2.g6671.t1"/>
    </source>
</evidence>